<evidence type="ECO:0000256" key="2">
    <source>
        <dbReference type="ARBA" id="ARBA00004734"/>
    </source>
</evidence>
<evidence type="ECO:0000259" key="14">
    <source>
        <dbReference type="SMART" id="SM00998"/>
    </source>
</evidence>
<feature type="coiled-coil region" evidence="13">
    <location>
        <begin position="133"/>
        <end position="160"/>
    </location>
</feature>
<evidence type="ECO:0000256" key="3">
    <source>
        <dbReference type="ARBA" id="ARBA00008273"/>
    </source>
</evidence>
<dbReference type="InterPro" id="IPR020557">
    <property type="entry name" value="Fumarate_lyase_CS"/>
</dbReference>
<evidence type="ECO:0000256" key="7">
    <source>
        <dbReference type="ARBA" id="ARBA00023239"/>
    </source>
</evidence>
<dbReference type="InterPro" id="IPR024083">
    <property type="entry name" value="Fumarase/histidase_N"/>
</dbReference>
<dbReference type="SMART" id="SM00998">
    <property type="entry name" value="ADSL_C"/>
    <property type="match status" value="1"/>
</dbReference>
<evidence type="ECO:0000256" key="4">
    <source>
        <dbReference type="ARBA" id="ARBA00012339"/>
    </source>
</evidence>
<dbReference type="STRING" id="585506.HMPREF0877_1762"/>
<dbReference type="InterPro" id="IPR000362">
    <property type="entry name" value="Fumarate_lyase_fam"/>
</dbReference>
<dbReference type="CDD" id="cd01360">
    <property type="entry name" value="Adenylsuccinate_lyase_1"/>
    <property type="match status" value="1"/>
</dbReference>
<dbReference type="SUPFAM" id="SSF48557">
    <property type="entry name" value="L-aspartase-like"/>
    <property type="match status" value="1"/>
</dbReference>
<organism evidence="15 16">
    <name type="scientific">Weissella paramesenteroides ATCC 33313</name>
    <dbReference type="NCBI Taxonomy" id="585506"/>
    <lineage>
        <taxon>Bacteria</taxon>
        <taxon>Bacillati</taxon>
        <taxon>Bacillota</taxon>
        <taxon>Bacilli</taxon>
        <taxon>Lactobacillales</taxon>
        <taxon>Lactobacillaceae</taxon>
        <taxon>Weissella</taxon>
    </lineage>
</organism>
<dbReference type="UniPathway" id="UPA00074">
    <property type="reaction ID" value="UER00132"/>
</dbReference>
<dbReference type="HOGENOM" id="CLU_030949_0_1_9"/>
<protein>
    <recommendedName>
        <fullName evidence="5 11">Adenylosuccinate lyase</fullName>
        <shortName evidence="12">ASL</shortName>
        <ecNumber evidence="4 11">4.3.2.2</ecNumber>
    </recommendedName>
    <alternativeName>
        <fullName evidence="9 12">Adenylosuccinase</fullName>
    </alternativeName>
</protein>
<dbReference type="AlphaFoldDB" id="C5RCP5"/>
<dbReference type="GO" id="GO:0044208">
    <property type="term" value="P:'de novo' AMP biosynthetic process"/>
    <property type="evidence" value="ECO:0007669"/>
    <property type="project" value="UniProtKB-UniPathway"/>
</dbReference>
<dbReference type="InterPro" id="IPR004769">
    <property type="entry name" value="Pur_lyase"/>
</dbReference>
<comment type="pathway">
    <text evidence="1 12">Purine metabolism; IMP biosynthesis via de novo pathway; 5-amino-1-(5-phospho-D-ribosyl)imidazole-4-carboxamide from 5-amino-1-(5-phospho-D-ribosyl)imidazole-4-carboxylate: step 2/2.</text>
</comment>
<evidence type="ECO:0000256" key="1">
    <source>
        <dbReference type="ARBA" id="ARBA00004706"/>
    </source>
</evidence>
<dbReference type="GO" id="GO:0070626">
    <property type="term" value="F:(S)-2-(5-amino-1-(5-phospho-D-ribosyl)imidazole-4-carboxamido) succinate lyase (fumarate-forming) activity"/>
    <property type="evidence" value="ECO:0007669"/>
    <property type="project" value="TreeGrafter"/>
</dbReference>
<evidence type="ECO:0000256" key="11">
    <source>
        <dbReference type="NCBIfam" id="TIGR00928"/>
    </source>
</evidence>
<dbReference type="eggNOG" id="COG0015">
    <property type="taxonomic scope" value="Bacteria"/>
</dbReference>
<evidence type="ECO:0000313" key="16">
    <source>
        <dbReference type="Proteomes" id="UP000004528"/>
    </source>
</evidence>
<comment type="catalytic activity">
    <reaction evidence="8">
        <text>(2S)-2-[5-amino-1-(5-phospho-beta-D-ribosyl)imidazole-4-carboxamido]succinate = 5-amino-1-(5-phospho-beta-D-ribosyl)imidazole-4-carboxamide + fumarate</text>
        <dbReference type="Rhea" id="RHEA:23920"/>
        <dbReference type="ChEBI" id="CHEBI:29806"/>
        <dbReference type="ChEBI" id="CHEBI:58443"/>
        <dbReference type="ChEBI" id="CHEBI:58475"/>
        <dbReference type="EC" id="4.3.2.2"/>
    </reaction>
    <physiologicalReaction direction="left-to-right" evidence="8">
        <dbReference type="Rhea" id="RHEA:23921"/>
    </physiologicalReaction>
</comment>
<keyword evidence="13" id="KW-0175">Coiled coil</keyword>
<dbReference type="FunFam" id="1.20.200.10:FF:000008">
    <property type="entry name" value="Adenylosuccinate lyase"/>
    <property type="match status" value="1"/>
</dbReference>
<dbReference type="GO" id="GO:0006189">
    <property type="term" value="P:'de novo' IMP biosynthetic process"/>
    <property type="evidence" value="ECO:0007669"/>
    <property type="project" value="UniProtKB-UniPathway"/>
</dbReference>
<dbReference type="GO" id="GO:0004018">
    <property type="term" value="F:N6-(1,2-dicarboxyethyl)AMP AMP-lyase (fumarate-forming) activity"/>
    <property type="evidence" value="ECO:0007669"/>
    <property type="project" value="UniProtKB-UniRule"/>
</dbReference>
<dbReference type="PRINTS" id="PR00145">
    <property type="entry name" value="ARGSUCLYASE"/>
</dbReference>
<comment type="similarity">
    <text evidence="3 12">Belongs to the lyase 1 family. Adenylosuccinate lyase subfamily.</text>
</comment>
<dbReference type="InterPro" id="IPR008948">
    <property type="entry name" value="L-Aspartase-like"/>
</dbReference>
<dbReference type="FunFam" id="1.10.275.10:FF:000006">
    <property type="entry name" value="Adenylosuccinate lyase"/>
    <property type="match status" value="1"/>
</dbReference>
<evidence type="ECO:0000256" key="10">
    <source>
        <dbReference type="ARBA" id="ARBA00049115"/>
    </source>
</evidence>
<evidence type="ECO:0000256" key="8">
    <source>
        <dbReference type="ARBA" id="ARBA00024477"/>
    </source>
</evidence>
<evidence type="ECO:0000256" key="9">
    <source>
        <dbReference type="ARBA" id="ARBA00030717"/>
    </source>
</evidence>
<dbReference type="PANTHER" id="PTHR43172">
    <property type="entry name" value="ADENYLOSUCCINATE LYASE"/>
    <property type="match status" value="1"/>
</dbReference>
<dbReference type="UniPathway" id="UPA00075">
    <property type="reaction ID" value="UER00336"/>
</dbReference>
<comment type="catalytic activity">
    <reaction evidence="10">
        <text>N(6)-(1,2-dicarboxyethyl)-AMP = fumarate + AMP</text>
        <dbReference type="Rhea" id="RHEA:16853"/>
        <dbReference type="ChEBI" id="CHEBI:29806"/>
        <dbReference type="ChEBI" id="CHEBI:57567"/>
        <dbReference type="ChEBI" id="CHEBI:456215"/>
        <dbReference type="EC" id="4.3.2.2"/>
    </reaction>
    <physiologicalReaction direction="left-to-right" evidence="10">
        <dbReference type="Rhea" id="RHEA:16854"/>
    </physiologicalReaction>
</comment>
<evidence type="ECO:0000256" key="13">
    <source>
        <dbReference type="SAM" id="Coils"/>
    </source>
</evidence>
<dbReference type="GO" id="GO:0005829">
    <property type="term" value="C:cytosol"/>
    <property type="evidence" value="ECO:0007669"/>
    <property type="project" value="TreeGrafter"/>
</dbReference>
<dbReference type="NCBIfam" id="TIGR00928">
    <property type="entry name" value="purB"/>
    <property type="match status" value="1"/>
</dbReference>
<keyword evidence="6 12" id="KW-0658">Purine biosynthesis</keyword>
<dbReference type="Gene3D" id="1.10.40.30">
    <property type="entry name" value="Fumarase/aspartase (C-terminal domain)"/>
    <property type="match status" value="1"/>
</dbReference>
<evidence type="ECO:0000313" key="15">
    <source>
        <dbReference type="EMBL" id="EER73964.1"/>
    </source>
</evidence>
<reference evidence="15 16" key="1">
    <citation type="submission" date="2009-04" db="EMBL/GenBank/DDBJ databases">
        <authorList>
            <person name="Qin X."/>
            <person name="Bachman B."/>
            <person name="Battles P."/>
            <person name="Bell A."/>
            <person name="Bess C."/>
            <person name="Bickham C."/>
            <person name="Chaboub L."/>
            <person name="Chen D."/>
            <person name="Coyle M."/>
            <person name="Deiros D.R."/>
            <person name="Dinh H."/>
            <person name="Forbes L."/>
            <person name="Fowler G."/>
            <person name="Francisco L."/>
            <person name="Fu Q."/>
            <person name="Gubbala S."/>
            <person name="Hale W."/>
            <person name="Han Y."/>
            <person name="Hemphill L."/>
            <person name="Highlander S.K."/>
            <person name="Hirani K."/>
            <person name="Hogues M."/>
            <person name="Jackson L."/>
            <person name="Jakkamsetti A."/>
            <person name="Javaid M."/>
            <person name="Jiang H."/>
            <person name="Korchina V."/>
            <person name="Kovar C."/>
            <person name="Lara F."/>
            <person name="Lee S."/>
            <person name="Mata R."/>
            <person name="Mathew T."/>
            <person name="Moen C."/>
            <person name="Morales K."/>
            <person name="Munidasa M."/>
            <person name="Nazareth L."/>
            <person name="Ngo R."/>
            <person name="Nguyen L."/>
            <person name="Okwuonu G."/>
            <person name="Ongeri F."/>
            <person name="Patil S."/>
            <person name="Petrosino J."/>
            <person name="Pham C."/>
            <person name="Pham P."/>
            <person name="Pu L.-L."/>
            <person name="Puazo M."/>
            <person name="Raj R."/>
            <person name="Reid J."/>
            <person name="Rouhana J."/>
            <person name="Saada N."/>
            <person name="Shang Y."/>
            <person name="Simmons D."/>
            <person name="Thornton R."/>
            <person name="Warren J."/>
            <person name="Weissenberger G."/>
            <person name="Zhang J."/>
            <person name="Zhang L."/>
            <person name="Zhou C."/>
            <person name="Zhu D."/>
            <person name="Muzny D."/>
            <person name="Worley K."/>
            <person name="Gibbs R."/>
        </authorList>
    </citation>
    <scope>NUCLEOTIDE SEQUENCE [LARGE SCALE GENOMIC DNA]</scope>
    <source>
        <strain evidence="15 16">ATCC 33313</strain>
    </source>
</reference>
<dbReference type="PRINTS" id="PR00149">
    <property type="entry name" value="FUMRATELYASE"/>
</dbReference>
<keyword evidence="7 12" id="KW-0456">Lyase</keyword>
<dbReference type="FunFam" id="1.10.40.30:FF:000007">
    <property type="entry name" value="Adenylosuccinate lyase"/>
    <property type="match status" value="1"/>
</dbReference>
<name>C5RCP5_WEIPA</name>
<accession>C5RCP5</accession>
<dbReference type="PANTHER" id="PTHR43172:SF1">
    <property type="entry name" value="ADENYLOSUCCINATE LYASE"/>
    <property type="match status" value="1"/>
</dbReference>
<evidence type="ECO:0000256" key="12">
    <source>
        <dbReference type="RuleBase" id="RU361172"/>
    </source>
</evidence>
<proteinExistence type="inferred from homology"/>
<dbReference type="Gene3D" id="1.20.200.10">
    <property type="entry name" value="Fumarase/aspartase (Central domain)"/>
    <property type="match status" value="1"/>
</dbReference>
<comment type="caution">
    <text evidence="15">The sequence shown here is derived from an EMBL/GenBank/DDBJ whole genome shotgun (WGS) entry which is preliminary data.</text>
</comment>
<comment type="pathway">
    <text evidence="2 12">Purine metabolism; AMP biosynthesis via de novo pathway; AMP from IMP: step 2/2.</text>
</comment>
<dbReference type="Gene3D" id="1.10.275.10">
    <property type="entry name" value="Fumarase/aspartase (N-terminal domain)"/>
    <property type="match status" value="1"/>
</dbReference>
<dbReference type="EMBL" id="ACKU01000033">
    <property type="protein sequence ID" value="EER73964.1"/>
    <property type="molecule type" value="Genomic_DNA"/>
</dbReference>
<dbReference type="InterPro" id="IPR019468">
    <property type="entry name" value="AdenyloSucc_lyase_C"/>
</dbReference>
<gene>
    <name evidence="15" type="primary">purB</name>
    <name evidence="15" type="ORF">HMPREF0877_1762</name>
</gene>
<dbReference type="Proteomes" id="UP000004528">
    <property type="component" value="Unassembled WGS sequence"/>
</dbReference>
<keyword evidence="16" id="KW-1185">Reference proteome</keyword>
<dbReference type="PROSITE" id="PS00163">
    <property type="entry name" value="FUMARATE_LYASES"/>
    <property type="match status" value="1"/>
</dbReference>
<evidence type="ECO:0000256" key="5">
    <source>
        <dbReference type="ARBA" id="ARBA00017058"/>
    </source>
</evidence>
<dbReference type="Pfam" id="PF10397">
    <property type="entry name" value="ADSL_C"/>
    <property type="match status" value="1"/>
</dbReference>
<feature type="domain" description="Adenylosuccinate lyase C-terminal" evidence="14">
    <location>
        <begin position="379"/>
        <end position="459"/>
    </location>
</feature>
<dbReference type="Pfam" id="PF00206">
    <property type="entry name" value="Lyase_1"/>
    <property type="match status" value="1"/>
</dbReference>
<sequence>MLKEIRIYVTIVVEYNNLFGFSKGNKRLKRMLDRYTRPEMGRIWSLENQYQSWLDVEIAATAGWVSVGHVPADDLAAIRANAKFDVARIAEIEQSTRHDVVAFTRNVSESLGEERKWIHYGLTSTDVVDTAQALRLRQANQVIKDDLQELKATLAELALKYKDTVMMGRTHGVHAEPTTFGLKMARFYQAAVRNIERFDRVAAAIETGKLSGAVGTFANIPPQVEEVAMKELGLTPQPIGSQVLPRDLHADYMTTIAVIGANLEELATEIRGLQRSEIHEVEEGFRGGQKGSSAMPHKRNPIGSENVVGLSRVLRGYAVTALEDVTLWHERDISHSSAERIILVDGTTVLDYMLHRLTNILRNLQVFPETMKNNMTRTYGLIYSQRLLLKLVDAGLSREAAYDTVQPLTAQSWDNQLQFRELVDADETIQANLTPAEVDDAFDYHWHLKHVDDIYKRLGLL</sequence>
<dbReference type="InterPro" id="IPR022761">
    <property type="entry name" value="Fumarate_lyase_N"/>
</dbReference>
<evidence type="ECO:0000256" key="6">
    <source>
        <dbReference type="ARBA" id="ARBA00022755"/>
    </source>
</evidence>
<dbReference type="EC" id="4.3.2.2" evidence="4 11"/>